<proteinExistence type="predicted"/>
<feature type="chain" id="PRO_5045826280" description="DUF3016 domain-containing protein" evidence="1">
    <location>
        <begin position="20"/>
        <end position="171"/>
    </location>
</feature>
<dbReference type="RefSeq" id="WP_105180104.1">
    <property type="nucleotide sequence ID" value="NZ_BMIT01000005.1"/>
</dbReference>
<comment type="caution">
    <text evidence="2">The sequence shown here is derived from an EMBL/GenBank/DDBJ whole genome shotgun (WGS) entry which is preliminary data.</text>
</comment>
<keyword evidence="1" id="KW-0732">Signal</keyword>
<evidence type="ECO:0008006" key="4">
    <source>
        <dbReference type="Google" id="ProtNLM"/>
    </source>
</evidence>
<keyword evidence="3" id="KW-1185">Reference proteome</keyword>
<evidence type="ECO:0000313" key="2">
    <source>
        <dbReference type="EMBL" id="GGE91112.1"/>
    </source>
</evidence>
<accession>A0ABQ1TFT4</accession>
<dbReference type="InterPro" id="IPR021557">
    <property type="entry name" value="DUF3016"/>
</dbReference>
<evidence type="ECO:0000256" key="1">
    <source>
        <dbReference type="SAM" id="SignalP"/>
    </source>
</evidence>
<protein>
    <recommendedName>
        <fullName evidence="4">DUF3016 domain-containing protein</fullName>
    </recommendedName>
</protein>
<gene>
    <name evidence="2" type="ORF">GCM10008027_14940</name>
</gene>
<reference evidence="3" key="1">
    <citation type="journal article" date="2019" name="Int. J. Syst. Evol. Microbiol.">
        <title>The Global Catalogue of Microorganisms (GCM) 10K type strain sequencing project: providing services to taxonomists for standard genome sequencing and annotation.</title>
        <authorList>
            <consortium name="The Broad Institute Genomics Platform"/>
            <consortium name="The Broad Institute Genome Sequencing Center for Infectious Disease"/>
            <person name="Wu L."/>
            <person name="Ma J."/>
        </authorList>
    </citation>
    <scope>NUCLEOTIDE SEQUENCE [LARGE SCALE GENOMIC DNA]</scope>
    <source>
        <strain evidence="3">CGMCC 1.15394</strain>
    </source>
</reference>
<evidence type="ECO:0000313" key="3">
    <source>
        <dbReference type="Proteomes" id="UP000638462"/>
    </source>
</evidence>
<organism evidence="2 3">
    <name type="scientific">Pseudoalteromonas gelatinilytica</name>
    <dbReference type="NCBI Taxonomy" id="1703256"/>
    <lineage>
        <taxon>Bacteria</taxon>
        <taxon>Pseudomonadati</taxon>
        <taxon>Pseudomonadota</taxon>
        <taxon>Gammaproteobacteria</taxon>
        <taxon>Alteromonadales</taxon>
        <taxon>Pseudoalteromonadaceae</taxon>
        <taxon>Pseudoalteromonas</taxon>
    </lineage>
</organism>
<sequence>MIKINKVLLVTGLLLPAFAYSGEAEVKWHNFDEYSDVRPGSNWKKENYYNSVKRNHEKTFRKLASKLPDGYVFSVEVTDLDLAGEVLLGNGNGNSTEPRVMTSTYSPKITLNYTVKSNDGKIVSQDSNLKLKDMSYLDGIVMRYKDSYYYDNKLIAEWFEDKLLPSIDSAE</sequence>
<name>A0ABQ1TFT4_9GAMM</name>
<dbReference type="EMBL" id="BMIT01000005">
    <property type="protein sequence ID" value="GGE91112.1"/>
    <property type="molecule type" value="Genomic_DNA"/>
</dbReference>
<dbReference type="Proteomes" id="UP000638462">
    <property type="component" value="Unassembled WGS sequence"/>
</dbReference>
<feature type="signal peptide" evidence="1">
    <location>
        <begin position="1"/>
        <end position="19"/>
    </location>
</feature>
<dbReference type="Pfam" id="PF11454">
    <property type="entry name" value="DUF3016"/>
    <property type="match status" value="1"/>
</dbReference>